<dbReference type="Proteomes" id="UP000232638">
    <property type="component" value="Chromosome"/>
</dbReference>
<feature type="signal peptide" evidence="1">
    <location>
        <begin position="1"/>
        <end position="21"/>
    </location>
</feature>
<dbReference type="AlphaFoldDB" id="A0A2K8UFZ5"/>
<dbReference type="PANTHER" id="PTHR45737:SF6">
    <property type="entry name" value="VON WILLEBRAND FACTOR A DOMAIN-CONTAINING PROTEIN 5A"/>
    <property type="match status" value="1"/>
</dbReference>
<dbReference type="SMART" id="SM00327">
    <property type="entry name" value="VWA"/>
    <property type="match status" value="1"/>
</dbReference>
<proteinExistence type="predicted"/>
<evidence type="ECO:0000259" key="2">
    <source>
        <dbReference type="PROSITE" id="PS50234"/>
    </source>
</evidence>
<accession>A0A2K8UFZ5</accession>
<dbReference type="SMART" id="SM00609">
    <property type="entry name" value="VIT"/>
    <property type="match status" value="1"/>
</dbReference>
<feature type="chain" id="PRO_5014940362" evidence="1">
    <location>
        <begin position="22"/>
        <end position="689"/>
    </location>
</feature>
<reference evidence="4 5" key="1">
    <citation type="submission" date="2017-03" db="EMBL/GenBank/DDBJ databases">
        <title>Complete genome sequence of Candidatus 'Thiodictyon syntrophicum' sp. nov. strain Cad16T, a photolithoautotroph purple sulfur bacterium isolated from an alpine meromictic lake.</title>
        <authorList>
            <person name="Luedin S.M."/>
            <person name="Pothier J.F."/>
            <person name="Danza F."/>
            <person name="Storelli N."/>
            <person name="Wittwer M."/>
            <person name="Tonolla M."/>
        </authorList>
    </citation>
    <scope>NUCLEOTIDE SEQUENCE [LARGE SCALE GENOMIC DNA]</scope>
    <source>
        <strain evidence="4 5">Cad16T</strain>
    </source>
</reference>
<dbReference type="RefSeq" id="WP_100922138.1">
    <property type="nucleotide sequence ID" value="NZ_CP020370.1"/>
</dbReference>
<feature type="domain" description="VWFA" evidence="2">
    <location>
        <begin position="316"/>
        <end position="486"/>
    </location>
</feature>
<dbReference type="EMBL" id="CP020370">
    <property type="protein sequence ID" value="AUB84486.1"/>
    <property type="molecule type" value="Genomic_DNA"/>
</dbReference>
<evidence type="ECO:0000313" key="5">
    <source>
        <dbReference type="Proteomes" id="UP000232638"/>
    </source>
</evidence>
<organism evidence="4 5">
    <name type="scientific">Candidatus Thiodictyon syntrophicum</name>
    <dbReference type="NCBI Taxonomy" id="1166950"/>
    <lineage>
        <taxon>Bacteria</taxon>
        <taxon>Pseudomonadati</taxon>
        <taxon>Pseudomonadota</taxon>
        <taxon>Gammaproteobacteria</taxon>
        <taxon>Chromatiales</taxon>
        <taxon>Chromatiaceae</taxon>
        <taxon>Thiodictyon</taxon>
    </lineage>
</organism>
<dbReference type="PROSITE" id="PS50234">
    <property type="entry name" value="VWFA"/>
    <property type="match status" value="1"/>
</dbReference>
<dbReference type="Gene3D" id="3.40.50.410">
    <property type="entry name" value="von Willebrand factor, type A domain"/>
    <property type="match status" value="1"/>
</dbReference>
<name>A0A2K8UFZ5_9GAMM</name>
<dbReference type="Pfam" id="PF08487">
    <property type="entry name" value="VIT"/>
    <property type="match status" value="1"/>
</dbReference>
<dbReference type="SUPFAM" id="SSF53300">
    <property type="entry name" value="vWA-like"/>
    <property type="match status" value="1"/>
</dbReference>
<protein>
    <submittedName>
        <fullName evidence="4">Trypsin</fullName>
    </submittedName>
</protein>
<dbReference type="Pfam" id="PF13768">
    <property type="entry name" value="VWA_3"/>
    <property type="match status" value="1"/>
</dbReference>
<feature type="domain" description="VIT" evidence="3">
    <location>
        <begin position="33"/>
        <end position="161"/>
    </location>
</feature>
<dbReference type="PANTHER" id="PTHR45737">
    <property type="entry name" value="VON WILLEBRAND FACTOR A DOMAIN-CONTAINING PROTEIN 5A"/>
    <property type="match status" value="1"/>
</dbReference>
<dbReference type="OrthoDB" id="9784383at2"/>
<evidence type="ECO:0000313" key="4">
    <source>
        <dbReference type="EMBL" id="AUB84486.1"/>
    </source>
</evidence>
<keyword evidence="1" id="KW-0732">Signal</keyword>
<evidence type="ECO:0000259" key="3">
    <source>
        <dbReference type="PROSITE" id="PS51468"/>
    </source>
</evidence>
<dbReference type="InterPro" id="IPR002035">
    <property type="entry name" value="VWF_A"/>
</dbReference>
<dbReference type="InterPro" id="IPR036465">
    <property type="entry name" value="vWFA_dom_sf"/>
</dbReference>
<dbReference type="InterPro" id="IPR013694">
    <property type="entry name" value="VIT"/>
</dbReference>
<sequence>MHRVLLPIIVCLGLLSGPVPAADCDGCDRSLAPRLWIPDGDPALDQLPLKSSHAEIRIDGPIAQVRVTQRYGNAGTRPINARYVFPGSTRAAVHGLTMRIGERVIWAEIKEKGEAARTFQEAAAQGKRTALLDQQRPNVFAMDVANIMPGDALELTLDYSELLTPEQGVYELVYPTVVGPRYGGDPLRDPGAETSQGQSDAKWIGNPYAQTDQEGRNPAAIATGITVTLASPVPIRDLRVVQHKVTTRWDSDRAAHVALDPAETEAGNRDFVLRFRLAGDQVLSGLMTYTREAEHYFLLMAQPPQRVAPAQIMRREFLFVVDVSGSMNGFPLQTAGALMARLLAGLRPQETFNILFFSGGSDVLSPTPLAATPENIRHAVAVLNSRQGGGGTELGAALERAFAMPRTPDLARSVVVVTDGFISAERGVYDLIRLNLNDSNLFAFGIGSSVNRFLIESMAQAGAGEPFVVTDSAAALEVGERFRRYVDAPLLSGIRVQGQGVELYDLEPREIPVMLAERPIVVLGKYRAAGPDARLEVTGRTAEGEYSTALPLAEATSGEDAGLLPVLWARQRLVRLSDQAGEGVEANRDAILSLGLRYGLLTRYTSFVGVDEVIANPQGGARTVQQPLPLPQGVSALALAPNPMPEPEAVWLALLLFLVPFLNRVLNRGLNRKGPAAAGSARGLRHGRC</sequence>
<evidence type="ECO:0000256" key="1">
    <source>
        <dbReference type="SAM" id="SignalP"/>
    </source>
</evidence>
<dbReference type="PROSITE" id="PS51468">
    <property type="entry name" value="VIT"/>
    <property type="match status" value="1"/>
</dbReference>
<keyword evidence="5" id="KW-1185">Reference proteome</keyword>
<gene>
    <name evidence="4" type="ORF">THSYN_28485</name>
</gene>
<dbReference type="KEGG" id="tsy:THSYN_28485"/>